<organism evidence="11 12">
    <name type="scientific">Fusibacter paucivorans</name>
    <dbReference type="NCBI Taxonomy" id="76009"/>
    <lineage>
        <taxon>Bacteria</taxon>
        <taxon>Bacillati</taxon>
        <taxon>Bacillota</taxon>
        <taxon>Clostridia</taxon>
        <taxon>Eubacteriales</taxon>
        <taxon>Eubacteriales Family XII. Incertae Sedis</taxon>
        <taxon>Fusibacter</taxon>
    </lineage>
</organism>
<sequence length="423" mass="48342">MFRKLKIRMMLMNLSIITVLMFIVFASIYLITYNKMQVAIANDLTRVASFHRGQPPEDSKPQTDLRSLENTETHSVNEKYPERTVSFTILTDGDRQMLSKNSFFDAEDAFYENALAAADNQQKETGIFSLEGNAWAYLVVNRGSDKLYAFIDITAQQSMLDRLMYTFIAVFVMTFIFIYFISLFLTKRSIQPIKDAFDKQRQFISDASHELKTPLAVIQTNVDVLLQNKKDLHEEDQKWLGYIQSEVQRMSNLTRDLLYLTQMSDDESQQLMHSPFDISDCIEKQMLGLEVVAFEKDIILQYALEPGLMMQGNAEQIAQIIIILMDNAIKYTPPKGQIALQLKQIAHTIQIEITNTGMGISPEDLPYIFDRFYRADKGRSRQNGSYGLGLSIAKAIVERHGGKINCTSNDGGNTQFLIKFKSL</sequence>
<keyword evidence="9" id="KW-0812">Transmembrane</keyword>
<evidence type="ECO:0000256" key="7">
    <source>
        <dbReference type="ARBA" id="ARBA00023012"/>
    </source>
</evidence>
<dbReference type="PRINTS" id="PR00344">
    <property type="entry name" value="BCTRLSENSOR"/>
</dbReference>
<dbReference type="SUPFAM" id="SSF55874">
    <property type="entry name" value="ATPase domain of HSP90 chaperone/DNA topoisomerase II/histidine kinase"/>
    <property type="match status" value="1"/>
</dbReference>
<dbReference type="PANTHER" id="PTHR45453">
    <property type="entry name" value="PHOSPHATE REGULON SENSOR PROTEIN PHOR"/>
    <property type="match status" value="1"/>
</dbReference>
<dbReference type="InterPro" id="IPR036890">
    <property type="entry name" value="HATPase_C_sf"/>
</dbReference>
<keyword evidence="9" id="KW-0472">Membrane</keyword>
<dbReference type="CDD" id="cd00082">
    <property type="entry name" value="HisKA"/>
    <property type="match status" value="1"/>
</dbReference>
<comment type="caution">
    <text evidence="11">The sequence shown here is derived from an EMBL/GenBank/DDBJ whole genome shotgun (WGS) entry which is preliminary data.</text>
</comment>
<protein>
    <recommendedName>
        <fullName evidence="3">histidine kinase</fullName>
        <ecNumber evidence="3">2.7.13.3</ecNumber>
    </recommendedName>
</protein>
<keyword evidence="4" id="KW-0597">Phosphoprotein</keyword>
<dbReference type="EMBL" id="JAHBCL010000006">
    <property type="protein sequence ID" value="MBS7525951.1"/>
    <property type="molecule type" value="Genomic_DNA"/>
</dbReference>
<evidence type="ECO:0000313" key="12">
    <source>
        <dbReference type="Proteomes" id="UP000746471"/>
    </source>
</evidence>
<dbReference type="RefSeq" id="WP_213235737.1">
    <property type="nucleotide sequence ID" value="NZ_JAHBCL010000006.1"/>
</dbReference>
<dbReference type="EC" id="2.7.13.3" evidence="3"/>
<dbReference type="Gene3D" id="1.10.287.130">
    <property type="match status" value="1"/>
</dbReference>
<comment type="subcellular location">
    <subcellularLocation>
        <location evidence="2">Membrane</location>
    </subcellularLocation>
</comment>
<dbReference type="SMART" id="SM00387">
    <property type="entry name" value="HATPase_c"/>
    <property type="match status" value="1"/>
</dbReference>
<evidence type="ECO:0000256" key="2">
    <source>
        <dbReference type="ARBA" id="ARBA00004370"/>
    </source>
</evidence>
<evidence type="ECO:0000256" key="3">
    <source>
        <dbReference type="ARBA" id="ARBA00012438"/>
    </source>
</evidence>
<dbReference type="Pfam" id="PF02518">
    <property type="entry name" value="HATPase_c"/>
    <property type="match status" value="1"/>
</dbReference>
<gene>
    <name evidence="11" type="ORF">KHM83_04570</name>
</gene>
<evidence type="ECO:0000256" key="6">
    <source>
        <dbReference type="ARBA" id="ARBA00022777"/>
    </source>
</evidence>
<comment type="catalytic activity">
    <reaction evidence="1">
        <text>ATP + protein L-histidine = ADP + protein N-phospho-L-histidine.</text>
        <dbReference type="EC" id="2.7.13.3"/>
    </reaction>
</comment>
<evidence type="ECO:0000256" key="9">
    <source>
        <dbReference type="SAM" id="Phobius"/>
    </source>
</evidence>
<dbReference type="PROSITE" id="PS50109">
    <property type="entry name" value="HIS_KIN"/>
    <property type="match status" value="1"/>
</dbReference>
<dbReference type="SUPFAM" id="SSF47384">
    <property type="entry name" value="Homodimeric domain of signal transducing histidine kinase"/>
    <property type="match status" value="1"/>
</dbReference>
<dbReference type="InterPro" id="IPR036097">
    <property type="entry name" value="HisK_dim/P_sf"/>
</dbReference>
<name>A0ABS5PNN8_9FIRM</name>
<keyword evidence="5" id="KW-0808">Transferase</keyword>
<dbReference type="Pfam" id="PF00512">
    <property type="entry name" value="HisKA"/>
    <property type="match status" value="1"/>
</dbReference>
<dbReference type="Proteomes" id="UP000746471">
    <property type="component" value="Unassembled WGS sequence"/>
</dbReference>
<dbReference type="InterPro" id="IPR004358">
    <property type="entry name" value="Sig_transdc_His_kin-like_C"/>
</dbReference>
<keyword evidence="12" id="KW-1185">Reference proteome</keyword>
<evidence type="ECO:0000259" key="10">
    <source>
        <dbReference type="PROSITE" id="PS50109"/>
    </source>
</evidence>
<feature type="region of interest" description="Disordered" evidence="8">
    <location>
        <begin position="51"/>
        <end position="75"/>
    </location>
</feature>
<evidence type="ECO:0000313" key="11">
    <source>
        <dbReference type="EMBL" id="MBS7525951.1"/>
    </source>
</evidence>
<dbReference type="Gene3D" id="3.30.565.10">
    <property type="entry name" value="Histidine kinase-like ATPase, C-terminal domain"/>
    <property type="match status" value="1"/>
</dbReference>
<accession>A0ABS5PNN8</accession>
<keyword evidence="9" id="KW-1133">Transmembrane helix</keyword>
<feature type="domain" description="Histidine kinase" evidence="10">
    <location>
        <begin position="206"/>
        <end position="423"/>
    </location>
</feature>
<keyword evidence="7" id="KW-0902">Two-component regulatory system</keyword>
<feature type="transmembrane region" description="Helical" evidence="9">
    <location>
        <begin position="12"/>
        <end position="31"/>
    </location>
</feature>
<dbReference type="InterPro" id="IPR005467">
    <property type="entry name" value="His_kinase_dom"/>
</dbReference>
<dbReference type="SMART" id="SM00388">
    <property type="entry name" value="HisKA"/>
    <property type="match status" value="1"/>
</dbReference>
<evidence type="ECO:0000256" key="1">
    <source>
        <dbReference type="ARBA" id="ARBA00000085"/>
    </source>
</evidence>
<evidence type="ECO:0000256" key="5">
    <source>
        <dbReference type="ARBA" id="ARBA00022679"/>
    </source>
</evidence>
<dbReference type="InterPro" id="IPR003661">
    <property type="entry name" value="HisK_dim/P_dom"/>
</dbReference>
<dbReference type="InterPro" id="IPR050351">
    <property type="entry name" value="BphY/WalK/GraS-like"/>
</dbReference>
<keyword evidence="6" id="KW-0418">Kinase</keyword>
<evidence type="ECO:0000256" key="8">
    <source>
        <dbReference type="SAM" id="MobiDB-lite"/>
    </source>
</evidence>
<dbReference type="InterPro" id="IPR003594">
    <property type="entry name" value="HATPase_dom"/>
</dbReference>
<feature type="compositionally biased region" description="Basic and acidic residues" evidence="8">
    <location>
        <begin position="54"/>
        <end position="75"/>
    </location>
</feature>
<dbReference type="CDD" id="cd00075">
    <property type="entry name" value="HATPase"/>
    <property type="match status" value="1"/>
</dbReference>
<reference evidence="11 12" key="1">
    <citation type="submission" date="2021-05" db="EMBL/GenBank/DDBJ databases">
        <title>Fusibacter ferrireducens sp. nov., an anaerobic, sulfur- and Fe-reducing bacterium isolated from the mangrove sediment.</title>
        <authorList>
            <person name="Qiu D."/>
        </authorList>
    </citation>
    <scope>NUCLEOTIDE SEQUENCE [LARGE SCALE GENOMIC DNA]</scope>
    <source>
        <strain evidence="11 12">DSM 12116</strain>
    </source>
</reference>
<feature type="transmembrane region" description="Helical" evidence="9">
    <location>
        <begin position="163"/>
        <end position="185"/>
    </location>
</feature>
<proteinExistence type="predicted"/>
<dbReference type="PANTHER" id="PTHR45453:SF1">
    <property type="entry name" value="PHOSPHATE REGULON SENSOR PROTEIN PHOR"/>
    <property type="match status" value="1"/>
</dbReference>
<evidence type="ECO:0000256" key="4">
    <source>
        <dbReference type="ARBA" id="ARBA00022553"/>
    </source>
</evidence>